<name>A0A8J2RK31_9CRUS</name>
<evidence type="ECO:0000313" key="3">
    <source>
        <dbReference type="Proteomes" id="UP000789390"/>
    </source>
</evidence>
<keyword evidence="3" id="KW-1185">Reference proteome</keyword>
<evidence type="ECO:0000256" key="1">
    <source>
        <dbReference type="SAM" id="SignalP"/>
    </source>
</evidence>
<comment type="caution">
    <text evidence="2">The sequence shown here is derived from an EMBL/GenBank/DDBJ whole genome shotgun (WGS) entry which is preliminary data.</text>
</comment>
<proteinExistence type="predicted"/>
<dbReference type="AlphaFoldDB" id="A0A8J2RK31"/>
<dbReference type="EMBL" id="CAKKLH010000057">
    <property type="protein sequence ID" value="CAH0101362.1"/>
    <property type="molecule type" value="Genomic_DNA"/>
</dbReference>
<accession>A0A8J2RK31</accession>
<evidence type="ECO:0000313" key="2">
    <source>
        <dbReference type="EMBL" id="CAH0101362.1"/>
    </source>
</evidence>
<feature type="signal peptide" evidence="1">
    <location>
        <begin position="1"/>
        <end position="18"/>
    </location>
</feature>
<gene>
    <name evidence="2" type="ORF">DGAL_LOCUS3693</name>
</gene>
<keyword evidence="1" id="KW-0732">Signal</keyword>
<dbReference type="Proteomes" id="UP000789390">
    <property type="component" value="Unassembled WGS sequence"/>
</dbReference>
<reference evidence="2" key="1">
    <citation type="submission" date="2021-11" db="EMBL/GenBank/DDBJ databases">
        <authorList>
            <person name="Schell T."/>
        </authorList>
    </citation>
    <scope>NUCLEOTIDE SEQUENCE</scope>
    <source>
        <strain evidence="2">M5</strain>
    </source>
</reference>
<feature type="chain" id="PRO_5035179615" evidence="1">
    <location>
        <begin position="19"/>
        <end position="291"/>
    </location>
</feature>
<sequence length="291" mass="32880">MKLALIFLSVCFVAISHQQFHQPRPRALLWWSPYYQSLSVDREDNYPQFSRQLMRRPSRPPPYFYGNYGDFNSDLIELNNEPNEVNDATFPDAESRIKSSNHFLQDSFYNQQSNPRFIYTFGNTASFYNPFFRTATFTVTSTLTLASIQSCVPSFQVTPGAVACRRKRDEIEDFVGEQFSIAPSETFKLLPTELSTELSPSLSNLDQISSSKFENTYGEKSPGDESIREKRGFFINKNQLVVSSTLTTYAFVSTTVTATVNLINPPPAAQCVAAPAPAPAPGSWSYWWSQA</sequence>
<protein>
    <submittedName>
        <fullName evidence="2">Uncharacterized protein</fullName>
    </submittedName>
</protein>
<organism evidence="2 3">
    <name type="scientific">Daphnia galeata</name>
    <dbReference type="NCBI Taxonomy" id="27404"/>
    <lineage>
        <taxon>Eukaryota</taxon>
        <taxon>Metazoa</taxon>
        <taxon>Ecdysozoa</taxon>
        <taxon>Arthropoda</taxon>
        <taxon>Crustacea</taxon>
        <taxon>Branchiopoda</taxon>
        <taxon>Diplostraca</taxon>
        <taxon>Cladocera</taxon>
        <taxon>Anomopoda</taxon>
        <taxon>Daphniidae</taxon>
        <taxon>Daphnia</taxon>
    </lineage>
</organism>
<dbReference type="OrthoDB" id="6360414at2759"/>